<dbReference type="Pfam" id="PF13602">
    <property type="entry name" value="ADH_zinc_N_2"/>
    <property type="match status" value="1"/>
</dbReference>
<organism evidence="3 4">
    <name type="scientific">Georgenia subflava</name>
    <dbReference type="NCBI Taxonomy" id="1622177"/>
    <lineage>
        <taxon>Bacteria</taxon>
        <taxon>Bacillati</taxon>
        <taxon>Actinomycetota</taxon>
        <taxon>Actinomycetes</taxon>
        <taxon>Micrococcales</taxon>
        <taxon>Bogoriellaceae</taxon>
        <taxon>Georgenia</taxon>
    </lineage>
</organism>
<evidence type="ECO:0000313" key="3">
    <source>
        <dbReference type="EMBL" id="MPV37150.1"/>
    </source>
</evidence>
<keyword evidence="4" id="KW-1185">Reference proteome</keyword>
<dbReference type="Gene3D" id="3.90.180.10">
    <property type="entry name" value="Medium-chain alcohol dehydrogenases, catalytic domain"/>
    <property type="match status" value="1"/>
</dbReference>
<dbReference type="RefSeq" id="WP_152195930.1">
    <property type="nucleotide sequence ID" value="NZ_VUKD01000004.1"/>
</dbReference>
<dbReference type="CDD" id="cd05289">
    <property type="entry name" value="MDR_like_2"/>
    <property type="match status" value="1"/>
</dbReference>
<accession>A0A6N7EGI9</accession>
<sequence length="303" mass="30569">MSRVYVFNQLGGPEHEELVDRPVPTPGDGELLVAVRAAGVNPADAKIRAGGLGPDRDLPVAMGLEVAGVVAAVGDGVRDFAAGDEVLAPVRVGRGGFAEHTLVRAAHAVVKPAGISFVDAAVLPVAGTTAFDLTHQVEVDAGGTMLILGAGGGVGHLAAQVGRVRGLEVVGVASEAKRELVESTGATFVPSGAHFADAVRQLAPDGVDLVVDLVGGDALRQATVLATRPAGVVSAADGLVTRLGGSLRQRVPGALARITNLVADGRVDPHVTATFPLERAREALAVVESGHAAGKVVIEMVAP</sequence>
<dbReference type="GO" id="GO:0016491">
    <property type="term" value="F:oxidoreductase activity"/>
    <property type="evidence" value="ECO:0007669"/>
    <property type="project" value="InterPro"/>
</dbReference>
<evidence type="ECO:0000313" key="4">
    <source>
        <dbReference type="Proteomes" id="UP000437709"/>
    </source>
</evidence>
<dbReference type="InterPro" id="IPR013154">
    <property type="entry name" value="ADH-like_N"/>
</dbReference>
<dbReference type="SMART" id="SM00829">
    <property type="entry name" value="PKS_ER"/>
    <property type="match status" value="1"/>
</dbReference>
<dbReference type="InterPro" id="IPR051603">
    <property type="entry name" value="Zinc-ADH_QOR/CCCR"/>
</dbReference>
<comment type="caution">
    <text evidence="3">The sequence shown here is derived from an EMBL/GenBank/DDBJ whole genome shotgun (WGS) entry which is preliminary data.</text>
</comment>
<evidence type="ECO:0000256" key="1">
    <source>
        <dbReference type="ARBA" id="ARBA00022857"/>
    </source>
</evidence>
<dbReference type="SUPFAM" id="SSF51735">
    <property type="entry name" value="NAD(P)-binding Rossmann-fold domains"/>
    <property type="match status" value="1"/>
</dbReference>
<gene>
    <name evidence="3" type="ORF">GB881_08810</name>
</gene>
<dbReference type="InterPro" id="IPR036291">
    <property type="entry name" value="NAD(P)-bd_dom_sf"/>
</dbReference>
<reference evidence="3 4" key="1">
    <citation type="submission" date="2019-10" db="EMBL/GenBank/DDBJ databases">
        <title>Georgenia wutianyii sp. nov. and Georgenia yuyongxinii sp. nov. isolated from plateau pika (Ochotona curzoniae) in the Qinghai-Tibet plateau of China.</title>
        <authorList>
            <person name="Tian Z."/>
        </authorList>
    </citation>
    <scope>NUCLEOTIDE SEQUENCE [LARGE SCALE GENOMIC DNA]</scope>
    <source>
        <strain evidence="3 4">JCM 19765</strain>
    </source>
</reference>
<keyword evidence="1" id="KW-0521">NADP</keyword>
<dbReference type="InterPro" id="IPR020843">
    <property type="entry name" value="ER"/>
</dbReference>
<dbReference type="InterPro" id="IPR011032">
    <property type="entry name" value="GroES-like_sf"/>
</dbReference>
<evidence type="ECO:0000259" key="2">
    <source>
        <dbReference type="SMART" id="SM00829"/>
    </source>
</evidence>
<feature type="domain" description="Enoyl reductase (ER)" evidence="2">
    <location>
        <begin position="11"/>
        <end position="298"/>
    </location>
</feature>
<dbReference type="Proteomes" id="UP000437709">
    <property type="component" value="Unassembled WGS sequence"/>
</dbReference>
<protein>
    <submittedName>
        <fullName evidence="3">Zinc-binding dehydrogenase</fullName>
    </submittedName>
</protein>
<dbReference type="PANTHER" id="PTHR44154:SF1">
    <property type="entry name" value="QUINONE OXIDOREDUCTASE"/>
    <property type="match status" value="1"/>
</dbReference>
<dbReference type="SUPFAM" id="SSF50129">
    <property type="entry name" value="GroES-like"/>
    <property type="match status" value="1"/>
</dbReference>
<dbReference type="EMBL" id="WHPC01000027">
    <property type="protein sequence ID" value="MPV37150.1"/>
    <property type="molecule type" value="Genomic_DNA"/>
</dbReference>
<name>A0A6N7EGI9_9MICO</name>
<dbReference type="AlphaFoldDB" id="A0A6N7EGI9"/>
<dbReference type="Gene3D" id="3.40.50.720">
    <property type="entry name" value="NAD(P)-binding Rossmann-like Domain"/>
    <property type="match status" value="1"/>
</dbReference>
<dbReference type="Pfam" id="PF08240">
    <property type="entry name" value="ADH_N"/>
    <property type="match status" value="1"/>
</dbReference>
<dbReference type="OrthoDB" id="9801186at2"/>
<proteinExistence type="predicted"/>
<dbReference type="PANTHER" id="PTHR44154">
    <property type="entry name" value="QUINONE OXIDOREDUCTASE"/>
    <property type="match status" value="1"/>
</dbReference>